<dbReference type="CDD" id="cd09274">
    <property type="entry name" value="RNase_HI_RT_Ty3"/>
    <property type="match status" value="1"/>
</dbReference>
<evidence type="ECO:0000313" key="12">
    <source>
        <dbReference type="Proteomes" id="UP001151760"/>
    </source>
</evidence>
<evidence type="ECO:0000313" key="11">
    <source>
        <dbReference type="EMBL" id="GJT15921.1"/>
    </source>
</evidence>
<dbReference type="PROSITE" id="PS00141">
    <property type="entry name" value="ASP_PROTEASE"/>
    <property type="match status" value="1"/>
</dbReference>
<dbReference type="Gene3D" id="1.10.340.70">
    <property type="match status" value="1"/>
</dbReference>
<keyword evidence="2" id="KW-0548">Nucleotidyltransferase</keyword>
<dbReference type="Gene3D" id="3.30.420.10">
    <property type="entry name" value="Ribonuclease H-like superfamily/Ribonuclease H"/>
    <property type="match status" value="2"/>
</dbReference>
<evidence type="ECO:0000256" key="6">
    <source>
        <dbReference type="ARBA" id="ARBA00022918"/>
    </source>
</evidence>
<evidence type="ECO:0000259" key="8">
    <source>
        <dbReference type="Pfam" id="PF17917"/>
    </source>
</evidence>
<reference evidence="11" key="1">
    <citation type="journal article" date="2022" name="Int. J. Mol. Sci.">
        <title>Draft Genome of Tanacetum Coccineum: Genomic Comparison of Closely Related Tanacetum-Family Plants.</title>
        <authorList>
            <person name="Yamashiro T."/>
            <person name="Shiraishi A."/>
            <person name="Nakayama K."/>
            <person name="Satake H."/>
        </authorList>
    </citation>
    <scope>NUCLEOTIDE SEQUENCE</scope>
</reference>
<proteinExistence type="predicted"/>
<dbReference type="InterPro" id="IPR043502">
    <property type="entry name" value="DNA/RNA_pol_sf"/>
</dbReference>
<gene>
    <name evidence="11" type="ORF">Tco_0874627</name>
</gene>
<dbReference type="PANTHER" id="PTHR45835:SF99">
    <property type="entry name" value="CHROMO DOMAIN-CONTAINING PROTEIN-RELATED"/>
    <property type="match status" value="1"/>
</dbReference>
<dbReference type="InterPro" id="IPR056924">
    <property type="entry name" value="SH3_Tf2-1"/>
</dbReference>
<keyword evidence="1" id="KW-0808">Transferase</keyword>
<keyword evidence="5" id="KW-0378">Hydrolase</keyword>
<dbReference type="EMBL" id="BQNB010013434">
    <property type="protein sequence ID" value="GJT15921.1"/>
    <property type="molecule type" value="Genomic_DNA"/>
</dbReference>
<dbReference type="GO" id="GO:0003964">
    <property type="term" value="F:RNA-directed DNA polymerase activity"/>
    <property type="evidence" value="ECO:0007669"/>
    <property type="project" value="UniProtKB-KW"/>
</dbReference>
<comment type="caution">
    <text evidence="11">The sequence shown here is derived from an EMBL/GenBank/DDBJ whole genome shotgun (WGS) entry which is preliminary data.</text>
</comment>
<keyword evidence="4" id="KW-0255">Endonuclease</keyword>
<evidence type="ECO:0000256" key="7">
    <source>
        <dbReference type="SAM" id="MobiDB-lite"/>
    </source>
</evidence>
<feature type="domain" description="Tf2-1-like SH3-like" evidence="10">
    <location>
        <begin position="658"/>
        <end position="722"/>
    </location>
</feature>
<evidence type="ECO:0000256" key="3">
    <source>
        <dbReference type="ARBA" id="ARBA00022722"/>
    </source>
</evidence>
<keyword evidence="3" id="KW-0540">Nuclease</keyword>
<dbReference type="InterPro" id="IPR012337">
    <property type="entry name" value="RNaseH-like_sf"/>
</dbReference>
<dbReference type="SUPFAM" id="SSF53098">
    <property type="entry name" value="Ribonuclease H-like"/>
    <property type="match status" value="1"/>
</dbReference>
<dbReference type="InterPro" id="IPR001969">
    <property type="entry name" value="Aspartic_peptidase_AS"/>
</dbReference>
<feature type="region of interest" description="Disordered" evidence="7">
    <location>
        <begin position="34"/>
        <end position="55"/>
    </location>
</feature>
<protein>
    <submittedName>
        <fullName evidence="11">Reverse transcriptase domain-containing protein</fullName>
    </submittedName>
</protein>
<feature type="compositionally biased region" description="Basic and acidic residues" evidence="7">
    <location>
        <begin position="34"/>
        <end position="54"/>
    </location>
</feature>
<accession>A0ABQ5BM47</accession>
<name>A0ABQ5BM47_9ASTR</name>
<dbReference type="InterPro" id="IPR041588">
    <property type="entry name" value="Integrase_H2C2"/>
</dbReference>
<evidence type="ECO:0000256" key="2">
    <source>
        <dbReference type="ARBA" id="ARBA00022695"/>
    </source>
</evidence>
<keyword evidence="6 11" id="KW-0695">RNA-directed DNA polymerase</keyword>
<dbReference type="Pfam" id="PF17921">
    <property type="entry name" value="Integrase_H2C2"/>
    <property type="match status" value="1"/>
</dbReference>
<dbReference type="PANTHER" id="PTHR45835">
    <property type="entry name" value="YALI0A06105P"/>
    <property type="match status" value="1"/>
</dbReference>
<reference evidence="11" key="2">
    <citation type="submission" date="2022-01" db="EMBL/GenBank/DDBJ databases">
        <authorList>
            <person name="Yamashiro T."/>
            <person name="Shiraishi A."/>
            <person name="Satake H."/>
            <person name="Nakayama K."/>
        </authorList>
    </citation>
    <scope>NUCLEOTIDE SEQUENCE</scope>
</reference>
<organism evidence="11 12">
    <name type="scientific">Tanacetum coccineum</name>
    <dbReference type="NCBI Taxonomy" id="301880"/>
    <lineage>
        <taxon>Eukaryota</taxon>
        <taxon>Viridiplantae</taxon>
        <taxon>Streptophyta</taxon>
        <taxon>Embryophyta</taxon>
        <taxon>Tracheophyta</taxon>
        <taxon>Spermatophyta</taxon>
        <taxon>Magnoliopsida</taxon>
        <taxon>eudicotyledons</taxon>
        <taxon>Gunneridae</taxon>
        <taxon>Pentapetalae</taxon>
        <taxon>asterids</taxon>
        <taxon>campanulids</taxon>
        <taxon>Asterales</taxon>
        <taxon>Asteraceae</taxon>
        <taxon>Asteroideae</taxon>
        <taxon>Anthemideae</taxon>
        <taxon>Anthemidinae</taxon>
        <taxon>Tanacetum</taxon>
    </lineage>
</organism>
<feature type="domain" description="Integrase zinc-binding" evidence="9">
    <location>
        <begin position="402"/>
        <end position="457"/>
    </location>
</feature>
<dbReference type="SUPFAM" id="SSF56672">
    <property type="entry name" value="DNA/RNA polymerases"/>
    <property type="match status" value="1"/>
</dbReference>
<evidence type="ECO:0000259" key="10">
    <source>
        <dbReference type="Pfam" id="PF24626"/>
    </source>
</evidence>
<evidence type="ECO:0000259" key="9">
    <source>
        <dbReference type="Pfam" id="PF17921"/>
    </source>
</evidence>
<feature type="domain" description="Reverse transcriptase RNase H-like" evidence="8">
    <location>
        <begin position="262"/>
        <end position="350"/>
    </location>
</feature>
<dbReference type="InterPro" id="IPR041373">
    <property type="entry name" value="RT_RNaseH"/>
</dbReference>
<sequence>MPPKRNAATTTTTPMTDAQIKALIAQVVADALAEHDADRSRNGDDNHDSGSDGRRRMHVARECTYSNFLKCQPLKFKGTEVVIGLTQWFERMESVFHISNCAVGNQVKYATCNLLGNALKMFPEESDKVEKYVGGLLDMIQGSAMASKPKKMQDAIEFATELMDQKVRTLAERQAENKRKFEDTSRNNKNQQHTFKRHNVAWAYTARPAEKKPAYGVGTTRTKLNSNVVTGTLLLNNRYASILFDTGADRSFLSTAFSSLIDIIPTTLDHGLGVVLMQNEKVIAYASCQLKIHENNYITHDLELGAVVFALKIWRHYLYGTKCTVFTDHKSLQHILDQNELNMRQRRWQILESQIEAMKPKNIEAEDVGGMIRKDLSKEKLEPRANGTLCLNNRSWLPCYGDLRTLIMHESHKLKYSAHPGSEKMYQDMKKLYRWPNMKADIATYIRKCLMCLKVKAEHQKPYGLLVQLEIPQWKWDNINMDFVTKLLRTSSGYDTIWVIVDRLTKSTHFLPMRENDSMDKLARLYLKEVVTRHGIPVSIICDHDGSERTIQTIEDMLRACVIDFGNGRERHLPLIEFSYNNSYQASIKAAPFEALYGRKCRSPICWAEIGDAQLTSPELIRETTEKIVQIKQRIQAARDRQKSYADVRRKPLEFQVGDRVMLKVSPWKGVIRFGKRGKLNPSYIGPFKVLAKVGTIAYRLELPQQLSRVHSTFHVSNLKKCLSDEPLAISLDEIHIDDKLHFIEEPVEVMDREVKCLKQSRIPIIKV</sequence>
<dbReference type="Pfam" id="PF17917">
    <property type="entry name" value="RT_RNaseH"/>
    <property type="match status" value="1"/>
</dbReference>
<evidence type="ECO:0000256" key="4">
    <source>
        <dbReference type="ARBA" id="ARBA00022759"/>
    </source>
</evidence>
<evidence type="ECO:0000256" key="1">
    <source>
        <dbReference type="ARBA" id="ARBA00022679"/>
    </source>
</evidence>
<keyword evidence="12" id="KW-1185">Reference proteome</keyword>
<dbReference type="InterPro" id="IPR036397">
    <property type="entry name" value="RNaseH_sf"/>
</dbReference>
<dbReference type="Proteomes" id="UP001151760">
    <property type="component" value="Unassembled WGS sequence"/>
</dbReference>
<dbReference type="Pfam" id="PF24626">
    <property type="entry name" value="SH3_Tf2-1"/>
    <property type="match status" value="1"/>
</dbReference>
<evidence type="ECO:0000256" key="5">
    <source>
        <dbReference type="ARBA" id="ARBA00022801"/>
    </source>
</evidence>